<dbReference type="GO" id="GO:0008725">
    <property type="term" value="F:DNA-3-methyladenine glycosylase activity"/>
    <property type="evidence" value="ECO:0007669"/>
    <property type="project" value="InterPro"/>
</dbReference>
<proteinExistence type="predicted"/>
<dbReference type="RefSeq" id="WP_143937560.1">
    <property type="nucleotide sequence ID" value="NZ_VKKG01000002.1"/>
</dbReference>
<organism evidence="2 3">
    <name type="scientific">Tessaracoccus rhinocerotis</name>
    <dbReference type="NCBI Taxonomy" id="1689449"/>
    <lineage>
        <taxon>Bacteria</taxon>
        <taxon>Bacillati</taxon>
        <taxon>Actinomycetota</taxon>
        <taxon>Actinomycetes</taxon>
        <taxon>Propionibacteriales</taxon>
        <taxon>Propionibacteriaceae</taxon>
        <taxon>Tessaracoccus</taxon>
    </lineage>
</organism>
<dbReference type="InterPro" id="IPR052891">
    <property type="entry name" value="DNA-3mA_glycosylase"/>
</dbReference>
<evidence type="ECO:0000313" key="2">
    <source>
        <dbReference type="EMBL" id="TRY18666.1"/>
    </source>
</evidence>
<dbReference type="Proteomes" id="UP000317638">
    <property type="component" value="Unassembled WGS sequence"/>
</dbReference>
<feature type="binding site" evidence="1">
    <location>
        <position position="182"/>
    </location>
    <ligand>
        <name>Zn(2+)</name>
        <dbReference type="ChEBI" id="CHEBI:29105"/>
    </ligand>
</feature>
<dbReference type="InterPro" id="IPR011257">
    <property type="entry name" value="DNA_glycosylase"/>
</dbReference>
<dbReference type="PANTHER" id="PTHR30037:SF4">
    <property type="entry name" value="DNA-3-METHYLADENINE GLYCOSYLASE I"/>
    <property type="match status" value="1"/>
</dbReference>
<dbReference type="Gene3D" id="1.10.340.30">
    <property type="entry name" value="Hypothetical protein, domain 2"/>
    <property type="match status" value="1"/>
</dbReference>
<protein>
    <submittedName>
        <fullName evidence="2">DNA-3-methyladenine glycosylase I</fullName>
    </submittedName>
</protein>
<dbReference type="Pfam" id="PF03352">
    <property type="entry name" value="Adenine_glyco"/>
    <property type="match status" value="1"/>
</dbReference>
<keyword evidence="1" id="KW-0479">Metal-binding</keyword>
<reference evidence="2 3" key="1">
    <citation type="submission" date="2019-07" db="EMBL/GenBank/DDBJ databases">
        <authorList>
            <person name="Zhou L.-Y."/>
        </authorList>
    </citation>
    <scope>NUCLEOTIDE SEQUENCE [LARGE SCALE GENOMIC DNA]</scope>
    <source>
        <strain evidence="2 3">YIM 101269</strain>
    </source>
</reference>
<comment type="caution">
    <text evidence="2">The sequence shown here is derived from an EMBL/GenBank/DDBJ whole genome shotgun (WGS) entry which is preliminary data.</text>
</comment>
<evidence type="ECO:0000256" key="1">
    <source>
        <dbReference type="PIRSR" id="PIRSR605019-1"/>
    </source>
</evidence>
<name>A0A553K1T9_9ACTN</name>
<dbReference type="AlphaFoldDB" id="A0A553K1T9"/>
<dbReference type="GO" id="GO:0006284">
    <property type="term" value="P:base-excision repair"/>
    <property type="evidence" value="ECO:0007669"/>
    <property type="project" value="InterPro"/>
</dbReference>
<dbReference type="PANTHER" id="PTHR30037">
    <property type="entry name" value="DNA-3-METHYLADENINE GLYCOSYLASE 1"/>
    <property type="match status" value="1"/>
</dbReference>
<keyword evidence="1" id="KW-0862">Zinc</keyword>
<feature type="binding site" evidence="1">
    <location>
        <position position="18"/>
    </location>
    <ligand>
        <name>Zn(2+)</name>
        <dbReference type="ChEBI" id="CHEBI:29105"/>
    </ligand>
</feature>
<feature type="binding site" evidence="1">
    <location>
        <position position="6"/>
    </location>
    <ligand>
        <name>Zn(2+)</name>
        <dbReference type="ChEBI" id="CHEBI:29105"/>
    </ligand>
</feature>
<sequence length="189" mass="21129">MDRIRCFGSGDPLYEQYHDEEWGRPVEDSPDERELFERLALEGFQSGLSWITVLRKRDAFREAFKDFAPAEVATFDEGDVERLLQDASIIRNRIKIQATINNARALVALHDDGRRLADVIGSHAPPPRAERPATFAEVPSSSTESVALAKDLKKLGFRFVGPVTMYATLQAIGSVDDHLAGCWLVTGQR</sequence>
<gene>
    <name evidence="2" type="ORF">FOJ82_05985</name>
</gene>
<dbReference type="OrthoDB" id="9807664at2"/>
<accession>A0A553K1T9</accession>
<dbReference type="SUPFAM" id="SSF48150">
    <property type="entry name" value="DNA-glycosylase"/>
    <property type="match status" value="1"/>
</dbReference>
<evidence type="ECO:0000313" key="3">
    <source>
        <dbReference type="Proteomes" id="UP000317638"/>
    </source>
</evidence>
<keyword evidence="3" id="KW-1185">Reference proteome</keyword>
<dbReference type="GO" id="GO:0046872">
    <property type="term" value="F:metal ion binding"/>
    <property type="evidence" value="ECO:0007669"/>
    <property type="project" value="UniProtKB-KW"/>
</dbReference>
<dbReference type="EMBL" id="VKKG01000002">
    <property type="protein sequence ID" value="TRY18666.1"/>
    <property type="molecule type" value="Genomic_DNA"/>
</dbReference>
<dbReference type="InterPro" id="IPR005019">
    <property type="entry name" value="Adenine_glyco"/>
</dbReference>
<feature type="binding site" evidence="1">
    <location>
        <position position="178"/>
    </location>
    <ligand>
        <name>Zn(2+)</name>
        <dbReference type="ChEBI" id="CHEBI:29105"/>
    </ligand>
</feature>